<proteinExistence type="predicted"/>
<evidence type="ECO:0008006" key="3">
    <source>
        <dbReference type="Google" id="ProtNLM"/>
    </source>
</evidence>
<evidence type="ECO:0000313" key="2">
    <source>
        <dbReference type="Proteomes" id="UP000672526"/>
    </source>
</evidence>
<protein>
    <recommendedName>
        <fullName evidence="3">Transposase</fullName>
    </recommendedName>
</protein>
<dbReference type="Proteomes" id="UP000672526">
    <property type="component" value="Unassembled WGS sequence"/>
</dbReference>
<name>A0ABM8RPA4_9BURK</name>
<evidence type="ECO:0000313" key="1">
    <source>
        <dbReference type="EMBL" id="CAE6763831.1"/>
    </source>
</evidence>
<organism evidence="1 2">
    <name type="scientific">Paraburkholderia haematera</name>
    <dbReference type="NCBI Taxonomy" id="2793077"/>
    <lineage>
        <taxon>Bacteria</taxon>
        <taxon>Pseudomonadati</taxon>
        <taxon>Pseudomonadota</taxon>
        <taxon>Betaproteobacteria</taxon>
        <taxon>Burkholderiales</taxon>
        <taxon>Burkholderiaceae</taxon>
        <taxon>Paraburkholderia</taxon>
    </lineage>
</organism>
<gene>
    <name evidence="1" type="ORF">R69888_03534</name>
</gene>
<accession>A0ABM8RPA4</accession>
<keyword evidence="2" id="KW-1185">Reference proteome</keyword>
<comment type="caution">
    <text evidence="1">The sequence shown here is derived from an EMBL/GenBank/DDBJ whole genome shotgun (WGS) entry which is preliminary data.</text>
</comment>
<dbReference type="EMBL" id="CAJNBK010000009">
    <property type="protein sequence ID" value="CAE6763831.1"/>
    <property type="molecule type" value="Genomic_DNA"/>
</dbReference>
<sequence length="53" mass="5773">MAEIPQRLAASQLSLPIENTRHGWKKLKALDVPAACQPWTFSRPSNGCGVPTV</sequence>
<reference evidence="1 2" key="1">
    <citation type="submission" date="2021-02" db="EMBL/GenBank/DDBJ databases">
        <authorList>
            <person name="Vanwijnsberghe S."/>
        </authorList>
    </citation>
    <scope>NUCLEOTIDE SEQUENCE [LARGE SCALE GENOMIC DNA]</scope>
    <source>
        <strain evidence="1 2">LMG 31837</strain>
    </source>
</reference>